<dbReference type="SMART" id="SM00780">
    <property type="entry name" value="PIG-X"/>
    <property type="match status" value="1"/>
</dbReference>
<comment type="pathway">
    <text evidence="2 11">Glycolipid biosynthesis; glycosylphosphatidylinositol-anchor biosynthesis.</text>
</comment>
<evidence type="ECO:0000256" key="2">
    <source>
        <dbReference type="ARBA" id="ARBA00004687"/>
    </source>
</evidence>
<evidence type="ECO:0000256" key="9">
    <source>
        <dbReference type="ARBA" id="ARBA00023136"/>
    </source>
</evidence>
<evidence type="ECO:0000256" key="1">
    <source>
        <dbReference type="ARBA" id="ARBA00004643"/>
    </source>
</evidence>
<keyword evidence="7 11" id="KW-0256">Endoplasmic reticulum</keyword>
<dbReference type="Pfam" id="PF08320">
    <property type="entry name" value="PIG-X"/>
    <property type="match status" value="1"/>
</dbReference>
<dbReference type="PANTHER" id="PTHR28533:SF1">
    <property type="entry name" value="PROTEIN PBN1"/>
    <property type="match status" value="1"/>
</dbReference>
<protein>
    <recommendedName>
        <fullName evidence="4 11">Protein PBN1</fullName>
    </recommendedName>
</protein>
<keyword evidence="10" id="KW-0325">Glycoprotein</keyword>
<comment type="similarity">
    <text evidence="3 11">Belongs to the PIGX family.</text>
</comment>
<evidence type="ECO:0000256" key="4">
    <source>
        <dbReference type="ARBA" id="ARBA00020410"/>
    </source>
</evidence>
<dbReference type="GO" id="GO:0005789">
    <property type="term" value="C:endoplasmic reticulum membrane"/>
    <property type="evidence" value="ECO:0007669"/>
    <property type="project" value="UniProtKB-SubCell"/>
</dbReference>
<keyword evidence="13" id="KW-1185">Reference proteome</keyword>
<dbReference type="UniPathway" id="UPA00196"/>
<dbReference type="AlphaFoldDB" id="A0A0P7B400"/>
<comment type="function">
    <text evidence="11">Required for proper folding and/or the stability of a subset of proteins in the endoplasmic reticulum. Component of glycosylphosphatidylinositol-mannosyltransferase 1 which transfers the first of the 4 mannoses in the GPI-anchor precursors during GPI-anchor biosynthesis. Probably acts by stabilizing the mannosyltransferase GPI14.</text>
</comment>
<comment type="subcellular location">
    <subcellularLocation>
        <location evidence="11">Endoplasmic reticulum membrane</location>
        <topology evidence="11">Single-pass membrane protein</topology>
    </subcellularLocation>
    <subcellularLocation>
        <location evidence="1">Endoplasmic reticulum membrane</location>
        <topology evidence="1">Single-pass type III membrane protein</topology>
    </subcellularLocation>
</comment>
<evidence type="ECO:0000256" key="10">
    <source>
        <dbReference type="ARBA" id="ARBA00023180"/>
    </source>
</evidence>
<comment type="caution">
    <text evidence="12">The sequence shown here is derived from an EMBL/GenBank/DDBJ whole genome shotgun (WGS) entry which is preliminary data.</text>
</comment>
<dbReference type="GO" id="GO:1990529">
    <property type="term" value="C:glycosylphosphatidylinositol-mannosyltransferase I complex"/>
    <property type="evidence" value="ECO:0007669"/>
    <property type="project" value="TreeGrafter"/>
</dbReference>
<keyword evidence="9" id="KW-0472">Membrane</keyword>
<sequence>MRERITFVHDDPGFDPEALDIQDAGLLGPLIDTARQDRLTFAFDELPHALADLVTGFDALHIRWASPLQYESLDPFGSRISPGLHVSYSPSQSHEDSPYVALISCLPRSIYTQWPSLFADAHDRTKLCNWLQRFGPIACMTPKSFTESDGDKASASSTFYFYHAIEDLQPFVASSSHDFCPELDSICQVRLRSLYTAAALDLTFDAVSNIIQITTLWPLRAQTVAVPASNERRTEVGIFFKNIPPTIKAHELGVAGVVTVLGDQKKPSPTIFTFPSRHRQIHGDFTSKFLTPTGLHPTLQLSLSSSQSPNSDAQCSPFAYLTLPKSIFADRYQLADELLLASKNLTAARYTSLPVDLEAPAYTTESWGSRVLVELAPPSLEQDEPWTAEIPLHLRYLEPSSTGEVEIEVPYPAVFWACASGVDDLSNPFDRVHLGYDELFERQTIFWHVTPQPAIGKRLVSPITVPVLNEQGADWIGVGTAAVVSLGFAWVLWKLVEAMIQPGNQQPTKPSKDSGKKE</sequence>
<dbReference type="OrthoDB" id="5546453at2759"/>
<evidence type="ECO:0000313" key="13">
    <source>
        <dbReference type="Proteomes" id="UP000050424"/>
    </source>
</evidence>
<proteinExistence type="inferred from homology"/>
<keyword evidence="6" id="KW-0812">Transmembrane</keyword>
<evidence type="ECO:0000256" key="8">
    <source>
        <dbReference type="ARBA" id="ARBA00022989"/>
    </source>
</evidence>
<evidence type="ECO:0000256" key="7">
    <source>
        <dbReference type="ARBA" id="ARBA00022824"/>
    </source>
</evidence>
<evidence type="ECO:0000256" key="11">
    <source>
        <dbReference type="RuleBase" id="RU366056"/>
    </source>
</evidence>
<evidence type="ECO:0000313" key="12">
    <source>
        <dbReference type="EMBL" id="KPM36250.1"/>
    </source>
</evidence>
<dbReference type="STRING" id="78410.A0A0P7B400"/>
<dbReference type="InterPro" id="IPR042322">
    <property type="entry name" value="Pbn1"/>
</dbReference>
<dbReference type="GO" id="GO:0000030">
    <property type="term" value="F:mannosyltransferase activity"/>
    <property type="evidence" value="ECO:0007669"/>
    <property type="project" value="TreeGrafter"/>
</dbReference>
<reference evidence="12 13" key="1">
    <citation type="submission" date="2015-09" db="EMBL/GenBank/DDBJ databases">
        <title>Draft genome of a European isolate of the apple canker pathogen Neonectria ditissima.</title>
        <authorList>
            <person name="Gomez-Cortecero A."/>
            <person name="Harrison R.J."/>
            <person name="Armitage A.D."/>
        </authorList>
    </citation>
    <scope>NUCLEOTIDE SEQUENCE [LARGE SCALE GENOMIC DNA]</scope>
    <source>
        <strain evidence="12 13">R09/05</strain>
    </source>
</reference>
<accession>A0A0P7B400</accession>
<dbReference type="PANTHER" id="PTHR28533">
    <property type="entry name" value="PROTEIN PBN1"/>
    <property type="match status" value="1"/>
</dbReference>
<dbReference type="Proteomes" id="UP000050424">
    <property type="component" value="Unassembled WGS sequence"/>
</dbReference>
<organism evidence="12 13">
    <name type="scientific">Neonectria ditissima</name>
    <dbReference type="NCBI Taxonomy" id="78410"/>
    <lineage>
        <taxon>Eukaryota</taxon>
        <taxon>Fungi</taxon>
        <taxon>Dikarya</taxon>
        <taxon>Ascomycota</taxon>
        <taxon>Pezizomycotina</taxon>
        <taxon>Sordariomycetes</taxon>
        <taxon>Hypocreomycetidae</taxon>
        <taxon>Hypocreales</taxon>
        <taxon>Nectriaceae</taxon>
        <taxon>Neonectria</taxon>
    </lineage>
</organism>
<name>A0A0P7B400_9HYPO</name>
<evidence type="ECO:0000256" key="6">
    <source>
        <dbReference type="ARBA" id="ARBA00022692"/>
    </source>
</evidence>
<dbReference type="GO" id="GO:0006506">
    <property type="term" value="P:GPI anchor biosynthetic process"/>
    <property type="evidence" value="ECO:0007669"/>
    <property type="project" value="UniProtKB-UniPathway"/>
</dbReference>
<evidence type="ECO:0000256" key="5">
    <source>
        <dbReference type="ARBA" id="ARBA00022502"/>
    </source>
</evidence>
<gene>
    <name evidence="12" type="ORF">AK830_g10328</name>
</gene>
<dbReference type="InterPro" id="IPR013233">
    <property type="entry name" value="PIG-X/PBN1"/>
</dbReference>
<dbReference type="EMBL" id="LKCW01000211">
    <property type="protein sequence ID" value="KPM36250.1"/>
    <property type="molecule type" value="Genomic_DNA"/>
</dbReference>
<evidence type="ECO:0000256" key="3">
    <source>
        <dbReference type="ARBA" id="ARBA00010345"/>
    </source>
</evidence>
<keyword evidence="5 11" id="KW-0337">GPI-anchor biosynthesis</keyword>
<keyword evidence="8" id="KW-1133">Transmembrane helix</keyword>